<dbReference type="PROSITE" id="PS00036">
    <property type="entry name" value="BZIP_BASIC"/>
    <property type="match status" value="1"/>
</dbReference>
<keyword evidence="4" id="KW-1185">Reference proteome</keyword>
<dbReference type="PANTHER" id="PTHR39607:SF3">
    <property type="entry name" value="BZIP DOMAIN-CONTAINING PROTEIN"/>
    <property type="match status" value="1"/>
</dbReference>
<dbReference type="Proteomes" id="UP000191522">
    <property type="component" value="Unassembled WGS sequence"/>
</dbReference>
<dbReference type="SUPFAM" id="SSF57959">
    <property type="entry name" value="Leucine zipper domain"/>
    <property type="match status" value="1"/>
</dbReference>
<evidence type="ECO:0000313" key="3">
    <source>
        <dbReference type="EMBL" id="OQD68441.1"/>
    </source>
</evidence>
<dbReference type="EMBL" id="MDYL01000035">
    <property type="protein sequence ID" value="OQD68441.1"/>
    <property type="molecule type" value="Genomic_DNA"/>
</dbReference>
<feature type="domain" description="BZIP" evidence="2">
    <location>
        <begin position="25"/>
        <end position="40"/>
    </location>
</feature>
<evidence type="ECO:0000256" key="1">
    <source>
        <dbReference type="SAM" id="MobiDB-lite"/>
    </source>
</evidence>
<reference evidence="4" key="1">
    <citation type="journal article" date="2017" name="Nat. Microbiol.">
        <title>Global analysis of biosynthetic gene clusters reveals vast potential of secondary metabolite production in Penicillium species.</title>
        <authorList>
            <person name="Nielsen J.C."/>
            <person name="Grijseels S."/>
            <person name="Prigent S."/>
            <person name="Ji B."/>
            <person name="Dainat J."/>
            <person name="Nielsen K.F."/>
            <person name="Frisvad J.C."/>
            <person name="Workman M."/>
            <person name="Nielsen J."/>
        </authorList>
    </citation>
    <scope>NUCLEOTIDE SEQUENCE [LARGE SCALE GENOMIC DNA]</scope>
    <source>
        <strain evidence="4">IBT 11843</strain>
    </source>
</reference>
<proteinExistence type="predicted"/>
<sequence length="228" mass="25316">MKAEKTPESPNSDDSPGQKEDPLERRRLQNRLSQRNHRRKIRDRIAKLQERVIANELRAAAAFNGWDQHFGPSPLFSTRHISPSSHFNMNARQPLATDPTPFAQPYAPASPWPRNMALPASPGLLAGNQPSFIDGSFSAESRCSVPLASDWVGNAGIQVSGSSNEDIFQDIFATGDCLRNDVSNNLSNQPLYYVATGEPFQNTSQNKSRGRQLINGIQKQHYLKSSKC</sequence>
<gene>
    <name evidence="3" type="ORF">PENDEC_c035G04638</name>
</gene>
<dbReference type="OrthoDB" id="4496773at2759"/>
<feature type="compositionally biased region" description="Basic and acidic residues" evidence="1">
    <location>
        <begin position="16"/>
        <end position="27"/>
    </location>
</feature>
<organism evidence="3 4">
    <name type="scientific">Penicillium decumbens</name>
    <dbReference type="NCBI Taxonomy" id="69771"/>
    <lineage>
        <taxon>Eukaryota</taxon>
        <taxon>Fungi</taxon>
        <taxon>Dikarya</taxon>
        <taxon>Ascomycota</taxon>
        <taxon>Pezizomycotina</taxon>
        <taxon>Eurotiomycetes</taxon>
        <taxon>Eurotiomycetidae</taxon>
        <taxon>Eurotiales</taxon>
        <taxon>Aspergillaceae</taxon>
        <taxon>Penicillium</taxon>
    </lineage>
</organism>
<accession>A0A1V6NUR6</accession>
<dbReference type="InterPro" id="IPR046347">
    <property type="entry name" value="bZIP_sf"/>
</dbReference>
<evidence type="ECO:0000313" key="4">
    <source>
        <dbReference type="Proteomes" id="UP000191522"/>
    </source>
</evidence>
<dbReference type="InterPro" id="IPR052635">
    <property type="entry name" value="Sec_Metab_Biosynth_Reg"/>
</dbReference>
<name>A0A1V6NUR6_PENDC</name>
<dbReference type="CDD" id="cd14688">
    <property type="entry name" value="bZIP_YAP"/>
    <property type="match status" value="1"/>
</dbReference>
<feature type="region of interest" description="Disordered" evidence="1">
    <location>
        <begin position="1"/>
        <end position="42"/>
    </location>
</feature>
<dbReference type="GO" id="GO:0003700">
    <property type="term" value="F:DNA-binding transcription factor activity"/>
    <property type="evidence" value="ECO:0007669"/>
    <property type="project" value="InterPro"/>
</dbReference>
<protein>
    <recommendedName>
        <fullName evidence="2">BZIP domain-containing protein</fullName>
    </recommendedName>
</protein>
<dbReference type="STRING" id="69771.A0A1V6NUR6"/>
<dbReference type="PANTHER" id="PTHR39607">
    <property type="entry name" value="XANTHOCILLIN BIOSYNTHESIS CLUSTER TRANSCRIPTION FACTOR XANC-RELATED"/>
    <property type="match status" value="1"/>
</dbReference>
<dbReference type="AlphaFoldDB" id="A0A1V6NUR6"/>
<dbReference type="InterPro" id="IPR004827">
    <property type="entry name" value="bZIP"/>
</dbReference>
<evidence type="ECO:0000259" key="2">
    <source>
        <dbReference type="PROSITE" id="PS00036"/>
    </source>
</evidence>
<comment type="caution">
    <text evidence="3">The sequence shown here is derived from an EMBL/GenBank/DDBJ whole genome shotgun (WGS) entry which is preliminary data.</text>
</comment>